<reference evidence="2 3" key="1">
    <citation type="journal article" date="2018" name="Sci. Adv.">
        <title>Multi-heme cytochromes provide a pathway for survival in energy-limited environments.</title>
        <authorList>
            <person name="Deng X."/>
            <person name="Dohmae N."/>
            <person name="Nealson K.H."/>
            <person name="Hashimoto K."/>
            <person name="Okamoto A."/>
        </authorList>
    </citation>
    <scope>NUCLEOTIDE SEQUENCE [LARGE SCALE GENOMIC DNA]</scope>
    <source>
        <strain evidence="2 3">IS5</strain>
    </source>
</reference>
<gene>
    <name evidence="2" type="ORF">DFE_1825</name>
</gene>
<evidence type="ECO:0000313" key="3">
    <source>
        <dbReference type="Proteomes" id="UP000269883"/>
    </source>
</evidence>
<dbReference type="RefSeq" id="WP_126378736.1">
    <property type="nucleotide sequence ID" value="NZ_AP017378.1"/>
</dbReference>
<dbReference type="KEGG" id="dfl:DFE_1825"/>
<dbReference type="Proteomes" id="UP000269883">
    <property type="component" value="Chromosome"/>
</dbReference>
<dbReference type="EMBL" id="AP017378">
    <property type="protein sequence ID" value="BBD08551.1"/>
    <property type="molecule type" value="Genomic_DNA"/>
</dbReference>
<keyword evidence="3" id="KW-1185">Reference proteome</keyword>
<evidence type="ECO:0008006" key="4">
    <source>
        <dbReference type="Google" id="ProtNLM"/>
    </source>
</evidence>
<feature type="region of interest" description="Disordered" evidence="1">
    <location>
        <begin position="75"/>
        <end position="101"/>
    </location>
</feature>
<proteinExistence type="predicted"/>
<accession>A0A2Z6AZ56</accession>
<protein>
    <recommendedName>
        <fullName evidence="4">Cell division protein FtsL</fullName>
    </recommendedName>
</protein>
<evidence type="ECO:0000313" key="2">
    <source>
        <dbReference type="EMBL" id="BBD08551.1"/>
    </source>
</evidence>
<dbReference type="AlphaFoldDB" id="A0A2Z6AZ56"/>
<evidence type="ECO:0000256" key="1">
    <source>
        <dbReference type="SAM" id="MobiDB-lite"/>
    </source>
</evidence>
<organism evidence="2 3">
    <name type="scientific">Desulfovibrio ferrophilus</name>
    <dbReference type="NCBI Taxonomy" id="241368"/>
    <lineage>
        <taxon>Bacteria</taxon>
        <taxon>Pseudomonadati</taxon>
        <taxon>Thermodesulfobacteriota</taxon>
        <taxon>Desulfovibrionia</taxon>
        <taxon>Desulfovibrionales</taxon>
        <taxon>Desulfovibrionaceae</taxon>
        <taxon>Desulfovibrio</taxon>
    </lineage>
</organism>
<sequence length="101" mass="11069">MAGAKWVWATAGLLALSLLLGLGLVWCNIERMDLAYGLKTQQVELERVEALIGKLELERNNLLSPHRLRAKATELGLGPAGQGRLRRITDGDKDPQGPPEE</sequence>
<name>A0A2Z6AZ56_9BACT</name>
<dbReference type="OrthoDB" id="5471898at2"/>